<dbReference type="HOGENOM" id="CLU_107144_0_1_7"/>
<organism evidence="2 3">
    <name type="scientific">Nitratidesulfovibrio vulgaris (strain DP4)</name>
    <name type="common">Desulfovibrio vulgaris</name>
    <dbReference type="NCBI Taxonomy" id="391774"/>
    <lineage>
        <taxon>Bacteria</taxon>
        <taxon>Pseudomonadati</taxon>
        <taxon>Thermodesulfobacteriota</taxon>
        <taxon>Desulfovibrionia</taxon>
        <taxon>Desulfovibrionales</taxon>
        <taxon>Desulfovibrionaceae</taxon>
        <taxon>Nitratidesulfovibrio</taxon>
    </lineage>
</organism>
<dbReference type="AlphaFoldDB" id="A0A0H3ACZ8"/>
<dbReference type="Pfam" id="PF02082">
    <property type="entry name" value="Rrf2"/>
    <property type="match status" value="1"/>
</dbReference>
<dbReference type="GO" id="GO:0005829">
    <property type="term" value="C:cytosol"/>
    <property type="evidence" value="ECO:0007669"/>
    <property type="project" value="TreeGrafter"/>
</dbReference>
<dbReference type="RefSeq" id="WP_010937578.1">
    <property type="nucleotide sequence ID" value="NC_008751.1"/>
</dbReference>
<dbReference type="EMBL" id="CP000527">
    <property type="protein sequence ID" value="ABM29722.1"/>
    <property type="molecule type" value="Genomic_DNA"/>
</dbReference>
<reference evidence="3" key="1">
    <citation type="journal article" date="2009" name="Environ. Microbiol.">
        <title>Contribution of mobile genetic elements to Desulfovibrio vulgaris genome plasticity.</title>
        <authorList>
            <person name="Walker C.B."/>
            <person name="Stolyar S."/>
            <person name="Chivian D."/>
            <person name="Pinel N."/>
            <person name="Gabster J.A."/>
            <person name="Dehal P.S."/>
            <person name="He Z."/>
            <person name="Yang Z.K."/>
            <person name="Yen H.C."/>
            <person name="Zhou J."/>
            <person name="Wall J.D."/>
            <person name="Hazen T.C."/>
            <person name="Arkin A.P."/>
            <person name="Stahl D.A."/>
        </authorList>
    </citation>
    <scope>NUCLEOTIDE SEQUENCE [LARGE SCALE GENOMIC DNA]</scope>
    <source>
        <strain evidence="3">DP4</strain>
    </source>
</reference>
<keyword evidence="1" id="KW-0238">DNA-binding</keyword>
<dbReference type="GO" id="GO:0003677">
    <property type="term" value="F:DNA binding"/>
    <property type="evidence" value="ECO:0007669"/>
    <property type="project" value="UniProtKB-KW"/>
</dbReference>
<accession>A0A0H3ACZ8</accession>
<gene>
    <name evidence="2" type="ordered locus">Dvul_2711</name>
</gene>
<dbReference type="PANTHER" id="PTHR33221">
    <property type="entry name" value="WINGED HELIX-TURN-HELIX TRANSCRIPTIONAL REGULATOR, RRF2 FAMILY"/>
    <property type="match status" value="1"/>
</dbReference>
<dbReference type="NCBIfam" id="TIGR00738">
    <property type="entry name" value="rrf2_super"/>
    <property type="match status" value="1"/>
</dbReference>
<dbReference type="Gene3D" id="1.10.10.10">
    <property type="entry name" value="Winged helix-like DNA-binding domain superfamily/Winged helix DNA-binding domain"/>
    <property type="match status" value="1"/>
</dbReference>
<dbReference type="Proteomes" id="UP000009173">
    <property type="component" value="Chromosome"/>
</dbReference>
<evidence type="ECO:0000313" key="2">
    <source>
        <dbReference type="EMBL" id="ABM29722.1"/>
    </source>
</evidence>
<dbReference type="GO" id="GO:0003700">
    <property type="term" value="F:DNA-binding transcription factor activity"/>
    <property type="evidence" value="ECO:0007669"/>
    <property type="project" value="TreeGrafter"/>
</dbReference>
<dbReference type="InterPro" id="IPR000944">
    <property type="entry name" value="Tscrpt_reg_Rrf2"/>
</dbReference>
<dbReference type="PANTHER" id="PTHR33221:SF5">
    <property type="entry name" value="HTH-TYPE TRANSCRIPTIONAL REGULATOR ISCR"/>
    <property type="match status" value="1"/>
</dbReference>
<evidence type="ECO:0000256" key="1">
    <source>
        <dbReference type="ARBA" id="ARBA00023125"/>
    </source>
</evidence>
<dbReference type="PROSITE" id="PS51197">
    <property type="entry name" value="HTH_RRF2_2"/>
    <property type="match status" value="1"/>
</dbReference>
<name>A0A0H3ACZ8_NITV4</name>
<dbReference type="InterPro" id="IPR036390">
    <property type="entry name" value="WH_DNA-bd_sf"/>
</dbReference>
<dbReference type="KEGG" id="dvl:Dvul_2711"/>
<protein>
    <submittedName>
        <fullName evidence="2">Transcriptional regulator, BadM/Rrf2 family</fullName>
    </submittedName>
</protein>
<dbReference type="InterPro" id="IPR036388">
    <property type="entry name" value="WH-like_DNA-bd_sf"/>
</dbReference>
<sequence>MRILTNSRYGTRMLLDIALHQRERPVLMKDVAARLSISQKYLEKLSRPLKEAGLLVSQRGPTGGHMLGRPAVEITVGDVVRVMEGGDELVGCGRDEAACSHAPGCLTRMIWKECSHAMFARLDAITFDELLRYADQGVKFGDFCPNVLAEHALTGEHDLCEADGG</sequence>
<proteinExistence type="predicted"/>
<evidence type="ECO:0000313" key="3">
    <source>
        <dbReference type="Proteomes" id="UP000009173"/>
    </source>
</evidence>
<dbReference type="SMR" id="A0A0H3ACZ8"/>
<dbReference type="SUPFAM" id="SSF46785">
    <property type="entry name" value="Winged helix' DNA-binding domain"/>
    <property type="match status" value="1"/>
</dbReference>